<evidence type="ECO:0000256" key="1">
    <source>
        <dbReference type="ARBA" id="ARBA00038464"/>
    </source>
</evidence>
<reference evidence="3 4" key="1">
    <citation type="submission" date="2023-01" db="EMBL/GenBank/DDBJ databases">
        <authorList>
            <person name="Whitehead M."/>
        </authorList>
    </citation>
    <scope>NUCLEOTIDE SEQUENCE [LARGE SCALE GENOMIC DNA]</scope>
</reference>
<comment type="caution">
    <text evidence="3">The sequence shown here is derived from an EMBL/GenBank/DDBJ whole genome shotgun (WGS) entry which is preliminary data.</text>
</comment>
<dbReference type="InterPro" id="IPR029058">
    <property type="entry name" value="AB_hydrolase_fold"/>
</dbReference>
<dbReference type="PROSITE" id="PS51043">
    <property type="entry name" value="DDHD"/>
    <property type="match status" value="1"/>
</dbReference>
<gene>
    <name evidence="3" type="ORF">MEUPH1_LOCUS7001</name>
</gene>
<evidence type="ECO:0000313" key="3">
    <source>
        <dbReference type="EMBL" id="CAI6350555.1"/>
    </source>
</evidence>
<dbReference type="PANTHER" id="PTHR23509:SF48">
    <property type="entry name" value="INTRACELLULAR PHOSPHOLIPASE A1"/>
    <property type="match status" value="1"/>
</dbReference>
<evidence type="ECO:0000259" key="2">
    <source>
        <dbReference type="PROSITE" id="PS51043"/>
    </source>
</evidence>
<dbReference type="GO" id="GO:0046872">
    <property type="term" value="F:metal ion binding"/>
    <property type="evidence" value="ECO:0007669"/>
    <property type="project" value="InterPro"/>
</dbReference>
<sequence length="653" mass="76002">MHSRHCSKCFSYAPAMNNMDTNFLQTEEPVLISEDAQDESNVSNTQTNGTAITFEPLGPEKVRWFYKSDLKRWTKFDGFDSLNIEYRYRANFGNEEDVSSLNGSFNYFLGLYTVVVRGGLYEVDLSKKKCTSIFWPGEESEIFRGVWFYDGYEPYEYGEEVEREHLNLFRDDTRKVEDTEDNGKSVLRDVTIGDMHVVWYSSAEVYSFKQKTFINTKIMRSVTKKLGTYFQKSAGYKLIRSYKTDANEKDKLNDITHLVFLIHGIGHKIDNKKIIKNTSQFRDCVKWIKHKYFQGTEQRAEFFPVDWRSQCSFDGGLVEQITPLNLKNIRQILNSSAMDIMYYTSPIYGREIQNSLANELNRLHSEFVERHPHHDFKVSIMAHSLGSVISYDIITGWEPFIKRSDSSPRIHLNFELENFFCLGSPLSVFLALRQNEIFKENLNLFPMWLAKKVYNIYHPTDPVAYRFEPLVAKDYCRYKPVGIQAYGIKCDYSEVPLELIGNIDTTFEETNGTEAKAPDVKKENETFSRRISTWLNMSSSNDSKANSSNQFEVNTCPLSRNSTPVENLNHRLDYILRDSIGGSASNYLSMLYTHTSYWSNYDVAYFIYTRLFPELDKTMEDFLKPEEKIPNFDLQLEQGIEVTEDLKHSTSKL</sequence>
<dbReference type="SMART" id="SM01127">
    <property type="entry name" value="DDHD"/>
    <property type="match status" value="1"/>
</dbReference>
<protein>
    <recommendedName>
        <fullName evidence="2">DDHD domain-containing protein</fullName>
    </recommendedName>
</protein>
<dbReference type="AlphaFoldDB" id="A0AAV0W3Y4"/>
<dbReference type="GO" id="GO:0004620">
    <property type="term" value="F:phospholipase activity"/>
    <property type="evidence" value="ECO:0007669"/>
    <property type="project" value="TreeGrafter"/>
</dbReference>
<organism evidence="3 4">
    <name type="scientific">Macrosiphum euphorbiae</name>
    <name type="common">potato aphid</name>
    <dbReference type="NCBI Taxonomy" id="13131"/>
    <lineage>
        <taxon>Eukaryota</taxon>
        <taxon>Metazoa</taxon>
        <taxon>Ecdysozoa</taxon>
        <taxon>Arthropoda</taxon>
        <taxon>Hexapoda</taxon>
        <taxon>Insecta</taxon>
        <taxon>Pterygota</taxon>
        <taxon>Neoptera</taxon>
        <taxon>Paraneoptera</taxon>
        <taxon>Hemiptera</taxon>
        <taxon>Sternorrhyncha</taxon>
        <taxon>Aphidomorpha</taxon>
        <taxon>Aphidoidea</taxon>
        <taxon>Aphididae</taxon>
        <taxon>Macrosiphini</taxon>
        <taxon>Macrosiphum</taxon>
    </lineage>
</organism>
<name>A0AAV0W3Y4_9HEMI</name>
<dbReference type="InterPro" id="IPR058055">
    <property type="entry name" value="PA-PLA1"/>
</dbReference>
<dbReference type="InterPro" id="IPR004177">
    <property type="entry name" value="DDHD_dom"/>
</dbReference>
<dbReference type="SUPFAM" id="SSF53474">
    <property type="entry name" value="alpha/beta-Hydrolases"/>
    <property type="match status" value="1"/>
</dbReference>
<dbReference type="Pfam" id="PF02862">
    <property type="entry name" value="DDHD"/>
    <property type="match status" value="1"/>
</dbReference>
<feature type="domain" description="DDHD" evidence="2">
    <location>
        <begin position="412"/>
        <end position="613"/>
    </location>
</feature>
<dbReference type="Proteomes" id="UP001160148">
    <property type="component" value="Unassembled WGS sequence"/>
</dbReference>
<dbReference type="EMBL" id="CARXXK010000001">
    <property type="protein sequence ID" value="CAI6350555.1"/>
    <property type="molecule type" value="Genomic_DNA"/>
</dbReference>
<dbReference type="GO" id="GO:0005737">
    <property type="term" value="C:cytoplasm"/>
    <property type="evidence" value="ECO:0007669"/>
    <property type="project" value="TreeGrafter"/>
</dbReference>
<proteinExistence type="inferred from homology"/>
<comment type="similarity">
    <text evidence="1">Belongs to the PA-PLA1 family.</text>
</comment>
<accession>A0AAV0W3Y4</accession>
<dbReference type="PANTHER" id="PTHR23509">
    <property type="entry name" value="PA-PL1 PHOSPHOLIPASE FAMILY"/>
    <property type="match status" value="1"/>
</dbReference>
<evidence type="ECO:0000313" key="4">
    <source>
        <dbReference type="Proteomes" id="UP001160148"/>
    </source>
</evidence>
<keyword evidence="4" id="KW-1185">Reference proteome</keyword>